<name>A0A512D8P9_9CELL</name>
<evidence type="ECO:0000256" key="2">
    <source>
        <dbReference type="ARBA" id="ARBA00022692"/>
    </source>
</evidence>
<dbReference type="GO" id="GO:0005886">
    <property type="term" value="C:plasma membrane"/>
    <property type="evidence" value="ECO:0007669"/>
    <property type="project" value="UniProtKB-SubCell"/>
</dbReference>
<evidence type="ECO:0000256" key="1">
    <source>
        <dbReference type="ARBA" id="ARBA00004651"/>
    </source>
</evidence>
<organism evidence="7 8">
    <name type="scientific">Cellulomonas aerilata</name>
    <dbReference type="NCBI Taxonomy" id="515326"/>
    <lineage>
        <taxon>Bacteria</taxon>
        <taxon>Bacillati</taxon>
        <taxon>Actinomycetota</taxon>
        <taxon>Actinomycetes</taxon>
        <taxon>Micrococcales</taxon>
        <taxon>Cellulomonadaceae</taxon>
        <taxon>Cellulomonas</taxon>
    </lineage>
</organism>
<feature type="transmembrane region" description="Helical" evidence="5">
    <location>
        <begin position="365"/>
        <end position="385"/>
    </location>
</feature>
<evidence type="ECO:0000256" key="4">
    <source>
        <dbReference type="ARBA" id="ARBA00023136"/>
    </source>
</evidence>
<keyword evidence="4 5" id="KW-0472">Membrane</keyword>
<comment type="subcellular location">
    <subcellularLocation>
        <location evidence="1">Cell membrane</location>
        <topology evidence="1">Multi-pass membrane protein</topology>
    </subcellularLocation>
</comment>
<feature type="transmembrane region" description="Helical" evidence="5">
    <location>
        <begin position="277"/>
        <end position="297"/>
    </location>
</feature>
<evidence type="ECO:0000256" key="5">
    <source>
        <dbReference type="SAM" id="Phobius"/>
    </source>
</evidence>
<dbReference type="InterPro" id="IPR011701">
    <property type="entry name" value="MFS"/>
</dbReference>
<dbReference type="SUPFAM" id="SSF103473">
    <property type="entry name" value="MFS general substrate transporter"/>
    <property type="match status" value="1"/>
</dbReference>
<reference evidence="7 8" key="1">
    <citation type="submission" date="2019-07" db="EMBL/GenBank/DDBJ databases">
        <title>Whole genome shotgun sequence of Cellulomonas aerilata NBRC 106308.</title>
        <authorList>
            <person name="Hosoyama A."/>
            <person name="Uohara A."/>
            <person name="Ohji S."/>
            <person name="Ichikawa N."/>
        </authorList>
    </citation>
    <scope>NUCLEOTIDE SEQUENCE [LARGE SCALE GENOMIC DNA]</scope>
    <source>
        <strain evidence="7 8">NBRC 106308</strain>
    </source>
</reference>
<sequence>MTADRPTVERAVTTASTAVFAVFVLNGFNFASWASRLPAVRDALSLSAAQVGVLLLIGSIGSLAALPVSGLVVQRLGARRTVGAFATANVAGLLVAAAGVATGQVVLVGAGLVLFGVGTGVWDAAMNLEGALVEQRLGRTVMPRYHAGFSVGTMIGAGVGALAAQLGTSVLAHLLVVLGLSLAGTLWAVRSFLPAGHFDAEVHGGSASGGADADGASPATASRTTAAAEAGVRRAFGAWLEPRTLLIGLVVLAAALTEGSANDWVGLAVVDGFDQSHAVGALTFGVFVTAMTAMRLLGTHLLDRYGRIAVLRLCGALAMVGLLVFGLSPWLPLAMVGVVLWGLGAALGFPVGMSAASDDPVRAPARVSVVSTIGYSAFLAGPPLLGLLAEHVGYRQALLAIAVPVVIGLLVVRAAAPLTSTGTGDPAQERAGRPA</sequence>
<dbReference type="InterPro" id="IPR051788">
    <property type="entry name" value="MFS_Transporter"/>
</dbReference>
<accession>A0A512D8P9</accession>
<dbReference type="InterPro" id="IPR036259">
    <property type="entry name" value="MFS_trans_sf"/>
</dbReference>
<evidence type="ECO:0000313" key="7">
    <source>
        <dbReference type="EMBL" id="GEO32856.1"/>
    </source>
</evidence>
<feature type="transmembrane region" description="Helical" evidence="5">
    <location>
        <begin position="397"/>
        <end position="416"/>
    </location>
</feature>
<dbReference type="OrthoDB" id="9809599at2"/>
<dbReference type="InterPro" id="IPR020846">
    <property type="entry name" value="MFS_dom"/>
</dbReference>
<feature type="transmembrane region" description="Helical" evidence="5">
    <location>
        <begin position="12"/>
        <end position="31"/>
    </location>
</feature>
<comment type="caution">
    <text evidence="7">The sequence shown here is derived from an EMBL/GenBank/DDBJ whole genome shotgun (WGS) entry which is preliminary data.</text>
</comment>
<protein>
    <submittedName>
        <fullName evidence="7">MFS transporter</fullName>
    </submittedName>
</protein>
<feature type="domain" description="Major facilitator superfamily (MFS) profile" evidence="6">
    <location>
        <begin position="15"/>
        <end position="420"/>
    </location>
</feature>
<gene>
    <name evidence="7" type="ORF">CAE01nite_05810</name>
</gene>
<dbReference type="EMBL" id="BJYY01000001">
    <property type="protein sequence ID" value="GEO32856.1"/>
    <property type="molecule type" value="Genomic_DNA"/>
</dbReference>
<evidence type="ECO:0000256" key="3">
    <source>
        <dbReference type="ARBA" id="ARBA00022989"/>
    </source>
</evidence>
<evidence type="ECO:0000313" key="8">
    <source>
        <dbReference type="Proteomes" id="UP000321181"/>
    </source>
</evidence>
<feature type="transmembrane region" description="Helical" evidence="5">
    <location>
        <begin position="145"/>
        <end position="164"/>
    </location>
</feature>
<dbReference type="PROSITE" id="PS50850">
    <property type="entry name" value="MFS"/>
    <property type="match status" value="1"/>
</dbReference>
<dbReference type="GO" id="GO:0022857">
    <property type="term" value="F:transmembrane transporter activity"/>
    <property type="evidence" value="ECO:0007669"/>
    <property type="project" value="InterPro"/>
</dbReference>
<feature type="transmembrane region" description="Helical" evidence="5">
    <location>
        <begin position="106"/>
        <end position="125"/>
    </location>
</feature>
<feature type="transmembrane region" description="Helical" evidence="5">
    <location>
        <begin position="51"/>
        <end position="73"/>
    </location>
</feature>
<feature type="transmembrane region" description="Helical" evidence="5">
    <location>
        <begin position="170"/>
        <end position="189"/>
    </location>
</feature>
<keyword evidence="8" id="KW-1185">Reference proteome</keyword>
<dbReference type="RefSeq" id="WP_146899574.1">
    <property type="nucleotide sequence ID" value="NZ_BAAARM010000001.1"/>
</dbReference>
<dbReference type="Gene3D" id="1.20.1250.20">
    <property type="entry name" value="MFS general substrate transporter like domains"/>
    <property type="match status" value="2"/>
</dbReference>
<keyword evidence="3 5" id="KW-1133">Transmembrane helix</keyword>
<keyword evidence="2 5" id="KW-0812">Transmembrane</keyword>
<dbReference type="CDD" id="cd17393">
    <property type="entry name" value="MFS_MosC_like"/>
    <property type="match status" value="1"/>
</dbReference>
<dbReference type="PANTHER" id="PTHR23514">
    <property type="entry name" value="BYPASS OF STOP CODON PROTEIN 6"/>
    <property type="match status" value="1"/>
</dbReference>
<feature type="transmembrane region" description="Helical" evidence="5">
    <location>
        <begin position="240"/>
        <end position="257"/>
    </location>
</feature>
<evidence type="ECO:0000259" key="6">
    <source>
        <dbReference type="PROSITE" id="PS50850"/>
    </source>
</evidence>
<feature type="transmembrane region" description="Helical" evidence="5">
    <location>
        <begin position="82"/>
        <end position="100"/>
    </location>
</feature>
<feature type="transmembrane region" description="Helical" evidence="5">
    <location>
        <begin position="333"/>
        <end position="353"/>
    </location>
</feature>
<dbReference type="Pfam" id="PF07690">
    <property type="entry name" value="MFS_1"/>
    <property type="match status" value="1"/>
</dbReference>
<proteinExistence type="predicted"/>
<dbReference type="PANTHER" id="PTHR23514:SF13">
    <property type="entry name" value="INNER MEMBRANE PROTEIN YBJJ"/>
    <property type="match status" value="1"/>
</dbReference>
<dbReference type="AlphaFoldDB" id="A0A512D8P9"/>
<feature type="transmembrane region" description="Helical" evidence="5">
    <location>
        <begin position="309"/>
        <end position="327"/>
    </location>
</feature>
<dbReference type="Proteomes" id="UP000321181">
    <property type="component" value="Unassembled WGS sequence"/>
</dbReference>